<feature type="region of interest" description="Disordered" evidence="1">
    <location>
        <begin position="15"/>
        <end position="54"/>
    </location>
</feature>
<protein>
    <submittedName>
        <fullName evidence="2">Uncharacterized protein</fullName>
    </submittedName>
</protein>
<keyword evidence="3" id="KW-1185">Reference proteome</keyword>
<comment type="caution">
    <text evidence="2">The sequence shown here is derived from an EMBL/GenBank/DDBJ whole genome shotgun (WGS) entry which is preliminary data.</text>
</comment>
<gene>
    <name evidence="2" type="ORF">PCOR1329_LOCUS45878</name>
</gene>
<feature type="compositionally biased region" description="Low complexity" evidence="1">
    <location>
        <begin position="30"/>
        <end position="54"/>
    </location>
</feature>
<evidence type="ECO:0000256" key="1">
    <source>
        <dbReference type="SAM" id="MobiDB-lite"/>
    </source>
</evidence>
<evidence type="ECO:0000313" key="3">
    <source>
        <dbReference type="Proteomes" id="UP001189429"/>
    </source>
</evidence>
<organism evidence="2 3">
    <name type="scientific">Prorocentrum cordatum</name>
    <dbReference type="NCBI Taxonomy" id="2364126"/>
    <lineage>
        <taxon>Eukaryota</taxon>
        <taxon>Sar</taxon>
        <taxon>Alveolata</taxon>
        <taxon>Dinophyceae</taxon>
        <taxon>Prorocentrales</taxon>
        <taxon>Prorocentraceae</taxon>
        <taxon>Prorocentrum</taxon>
    </lineage>
</organism>
<feature type="compositionally biased region" description="Acidic residues" evidence="1">
    <location>
        <begin position="18"/>
        <end position="29"/>
    </location>
</feature>
<proteinExistence type="predicted"/>
<dbReference type="EMBL" id="CAUYUJ010015512">
    <property type="protein sequence ID" value="CAK0855032.1"/>
    <property type="molecule type" value="Genomic_DNA"/>
</dbReference>
<evidence type="ECO:0000313" key="2">
    <source>
        <dbReference type="EMBL" id="CAK0855032.1"/>
    </source>
</evidence>
<accession>A0ABN9U7E0</accession>
<sequence length="139" mass="14283">MASCSWGCTGRRHCTAAEEAETEHADEDSASSSSSDEGDSGSSSGESAAGAAAVAGYSEQDELLFDVEHLRWGDSREERLSRLGAGVVASARASDAERTARLVALREAISEAESEGGVARPSLEQARGIVAAHSRAGAT</sequence>
<reference evidence="2" key="1">
    <citation type="submission" date="2023-10" db="EMBL/GenBank/DDBJ databases">
        <authorList>
            <person name="Chen Y."/>
            <person name="Shah S."/>
            <person name="Dougan E. K."/>
            <person name="Thang M."/>
            <person name="Chan C."/>
        </authorList>
    </citation>
    <scope>NUCLEOTIDE SEQUENCE [LARGE SCALE GENOMIC DNA]</scope>
</reference>
<name>A0ABN9U7E0_9DINO</name>
<dbReference type="Proteomes" id="UP001189429">
    <property type="component" value="Unassembled WGS sequence"/>
</dbReference>